<evidence type="ECO:0000313" key="3">
    <source>
        <dbReference type="Proteomes" id="UP000436047"/>
    </source>
</evidence>
<dbReference type="SUPFAM" id="SSF46785">
    <property type="entry name" value="Winged helix' DNA-binding domain"/>
    <property type="match status" value="1"/>
</dbReference>
<proteinExistence type="predicted"/>
<dbReference type="EMBL" id="VUMI01000007">
    <property type="protein sequence ID" value="MSS87945.1"/>
    <property type="molecule type" value="Genomic_DNA"/>
</dbReference>
<feature type="domain" description="HTH marR-type" evidence="1">
    <location>
        <begin position="134"/>
        <end position="176"/>
    </location>
</feature>
<accession>A0A6N7WDW9</accession>
<dbReference type="InterPro" id="IPR036390">
    <property type="entry name" value="WH_DNA-bd_sf"/>
</dbReference>
<protein>
    <recommendedName>
        <fullName evidence="1">HTH marR-type domain-containing protein</fullName>
    </recommendedName>
</protein>
<evidence type="ECO:0000313" key="2">
    <source>
        <dbReference type="EMBL" id="MSS87945.1"/>
    </source>
</evidence>
<gene>
    <name evidence="2" type="ORF">FYJ45_06315</name>
</gene>
<dbReference type="Gene3D" id="1.10.10.10">
    <property type="entry name" value="Winged helix-like DNA-binding domain superfamily/Winged helix DNA-binding domain"/>
    <property type="match status" value="1"/>
</dbReference>
<dbReference type="RefSeq" id="WP_154463927.1">
    <property type="nucleotide sequence ID" value="NZ_JAXDZL010000008.1"/>
</dbReference>
<dbReference type="GeneID" id="86052682"/>
<dbReference type="AlphaFoldDB" id="A0A6N7WDW9"/>
<organism evidence="2 3">
    <name type="scientific">Eisenbergiella porci</name>
    <dbReference type="NCBI Taxonomy" id="2652274"/>
    <lineage>
        <taxon>Bacteria</taxon>
        <taxon>Bacillati</taxon>
        <taxon>Bacillota</taxon>
        <taxon>Clostridia</taxon>
        <taxon>Lachnospirales</taxon>
        <taxon>Lachnospiraceae</taxon>
        <taxon>Eisenbergiella</taxon>
    </lineage>
</organism>
<name>A0A6N7WDW9_9FIRM</name>
<reference evidence="2 3" key="1">
    <citation type="submission" date="2019-08" db="EMBL/GenBank/DDBJ databases">
        <title>In-depth cultivation of the pig gut microbiome towards novel bacterial diversity and tailored functional studies.</title>
        <authorList>
            <person name="Wylensek D."/>
            <person name="Hitch T.C.A."/>
            <person name="Clavel T."/>
        </authorList>
    </citation>
    <scope>NUCLEOTIDE SEQUENCE [LARGE SCALE GENOMIC DNA]</scope>
    <source>
        <strain evidence="2 3">WCA-389-WT-23B</strain>
    </source>
</reference>
<dbReference type="Pfam" id="PF01047">
    <property type="entry name" value="MarR"/>
    <property type="match status" value="1"/>
</dbReference>
<keyword evidence="3" id="KW-1185">Reference proteome</keyword>
<dbReference type="InterPro" id="IPR000835">
    <property type="entry name" value="HTH_MarR-typ"/>
</dbReference>
<evidence type="ECO:0000259" key="1">
    <source>
        <dbReference type="Pfam" id="PF01047"/>
    </source>
</evidence>
<dbReference type="GO" id="GO:0003700">
    <property type="term" value="F:DNA-binding transcription factor activity"/>
    <property type="evidence" value="ECO:0007669"/>
    <property type="project" value="InterPro"/>
</dbReference>
<sequence length="326" mass="36817">MFDFLKTIFGANIDVSEFDYPDKTPFFIRDGYKIQILSWKKSRCVLLSPIDSSWRLPTLKKQLTKFQEICDFPCALCLENITSKQRRNLIESNIPFISQSQQVYLPFWGCSFLEKFKAETTVPDKMAPGTQLVFLYLYYLKTTNTTNLTQISKELSLSKATCTRAIDDLTASGLITCKTEGTNKWIAPAFEKPEFLKKGYPRLKSPVERLIYVRASFHDAALPKSGVIALADISMVGADEQDGAAAISKKGGAGIPAAEIISEQDFRDFGGRILEVWRYDPTLLANGGRVDDISLLLSLKDNPNERIQMGLDDIREKHELPIKYEE</sequence>
<dbReference type="InterPro" id="IPR036388">
    <property type="entry name" value="WH-like_DNA-bd_sf"/>
</dbReference>
<dbReference type="Proteomes" id="UP000436047">
    <property type="component" value="Unassembled WGS sequence"/>
</dbReference>
<comment type="caution">
    <text evidence="2">The sequence shown here is derived from an EMBL/GenBank/DDBJ whole genome shotgun (WGS) entry which is preliminary data.</text>
</comment>